<dbReference type="AlphaFoldDB" id="A0A645GJK2"/>
<comment type="caution">
    <text evidence="1">The sequence shown here is derived from an EMBL/GenBank/DDBJ whole genome shotgun (WGS) entry which is preliminary data.</text>
</comment>
<sequence length="83" mass="8967">MPVNTATASAKIGAIRLHPLRRGHRKALDPPGIAGLHRLRDAQFHRLAADGAGYEYHRAVDSDNPKALAGVALHRSGIEMILQ</sequence>
<reference evidence="1" key="1">
    <citation type="submission" date="2019-08" db="EMBL/GenBank/DDBJ databases">
        <authorList>
            <person name="Kucharzyk K."/>
            <person name="Murdoch R.W."/>
            <person name="Higgins S."/>
            <person name="Loffler F."/>
        </authorList>
    </citation>
    <scope>NUCLEOTIDE SEQUENCE</scope>
</reference>
<gene>
    <name evidence="1" type="ORF">SDC9_174321</name>
</gene>
<accession>A0A645GJK2</accession>
<dbReference type="EMBL" id="VSSQ01076588">
    <property type="protein sequence ID" value="MPN26895.1"/>
    <property type="molecule type" value="Genomic_DNA"/>
</dbReference>
<organism evidence="1">
    <name type="scientific">bioreactor metagenome</name>
    <dbReference type="NCBI Taxonomy" id="1076179"/>
    <lineage>
        <taxon>unclassified sequences</taxon>
        <taxon>metagenomes</taxon>
        <taxon>ecological metagenomes</taxon>
    </lineage>
</organism>
<proteinExistence type="predicted"/>
<protein>
    <submittedName>
        <fullName evidence="1">Uncharacterized protein</fullName>
    </submittedName>
</protein>
<name>A0A645GJK2_9ZZZZ</name>
<evidence type="ECO:0000313" key="1">
    <source>
        <dbReference type="EMBL" id="MPN26895.1"/>
    </source>
</evidence>